<feature type="domain" description="RRM" evidence="4">
    <location>
        <begin position="34"/>
        <end position="112"/>
    </location>
</feature>
<dbReference type="InterPro" id="IPR051847">
    <property type="entry name" value="RNA_proc/Spliceosome_comp"/>
</dbReference>
<keyword evidence="1 2" id="KW-0694">RNA-binding</keyword>
<dbReference type="Proteomes" id="UP001168821">
    <property type="component" value="Unassembled WGS sequence"/>
</dbReference>
<dbReference type="PANTHER" id="PTHR45880">
    <property type="entry name" value="RNA-BINDING MOTIF PROTEIN, X-LINKED 2"/>
    <property type="match status" value="1"/>
</dbReference>
<feature type="compositionally biased region" description="Basic and acidic residues" evidence="3">
    <location>
        <begin position="214"/>
        <end position="225"/>
    </location>
</feature>
<sequence length="266" mass="30833">MNPLTNMKNVKKLSEQELYTGNKTSWHEQYRSSAWIFIGGLPYDLTEGDIVSVFSQYGEIVNINLIRDKDSGKSKGFCFLCYEDQRSTDLAVDNFNGIRILNRIIRVDHVTDYKIPKQGKKTDEETKKLYEEGCAPKVVPVQAPIKGPVKIKKDPDDFRETLVDQISSEIQLPPRLPIYTIKQEKIDEEEEPVPKEKKEKKHKKDKKKKKKKKKSDDSSESGSEKSKKKKKKRKRERSGSDSDYSAEDSESDEDRKRTSPDSRKRR</sequence>
<organism evidence="5 6">
    <name type="scientific">Zophobas morio</name>
    <dbReference type="NCBI Taxonomy" id="2755281"/>
    <lineage>
        <taxon>Eukaryota</taxon>
        <taxon>Metazoa</taxon>
        <taxon>Ecdysozoa</taxon>
        <taxon>Arthropoda</taxon>
        <taxon>Hexapoda</taxon>
        <taxon>Insecta</taxon>
        <taxon>Pterygota</taxon>
        <taxon>Neoptera</taxon>
        <taxon>Endopterygota</taxon>
        <taxon>Coleoptera</taxon>
        <taxon>Polyphaga</taxon>
        <taxon>Cucujiformia</taxon>
        <taxon>Tenebrionidae</taxon>
        <taxon>Zophobas</taxon>
    </lineage>
</organism>
<dbReference type="InterPro" id="IPR000504">
    <property type="entry name" value="RRM_dom"/>
</dbReference>
<gene>
    <name evidence="5" type="ORF">Zmor_019567</name>
</gene>
<dbReference type="Pfam" id="PF00076">
    <property type="entry name" value="RRM_1"/>
    <property type="match status" value="1"/>
</dbReference>
<protein>
    <recommendedName>
        <fullName evidence="4">RRM domain-containing protein</fullName>
    </recommendedName>
</protein>
<dbReference type="GO" id="GO:0005686">
    <property type="term" value="C:U2 snRNP"/>
    <property type="evidence" value="ECO:0007669"/>
    <property type="project" value="TreeGrafter"/>
</dbReference>
<dbReference type="GO" id="GO:0071011">
    <property type="term" value="C:precatalytic spliceosome"/>
    <property type="evidence" value="ECO:0007669"/>
    <property type="project" value="TreeGrafter"/>
</dbReference>
<dbReference type="EMBL" id="JALNTZ010000006">
    <property type="protein sequence ID" value="KAJ3647704.1"/>
    <property type="molecule type" value="Genomic_DNA"/>
</dbReference>
<dbReference type="InterPro" id="IPR035979">
    <property type="entry name" value="RBD_domain_sf"/>
</dbReference>
<evidence type="ECO:0000256" key="2">
    <source>
        <dbReference type="PROSITE-ProRule" id="PRU00176"/>
    </source>
</evidence>
<comment type="caution">
    <text evidence="5">The sequence shown here is derived from an EMBL/GenBank/DDBJ whole genome shotgun (WGS) entry which is preliminary data.</text>
</comment>
<accession>A0AA38I280</accession>
<dbReference type="SUPFAM" id="SSF54928">
    <property type="entry name" value="RNA-binding domain, RBD"/>
    <property type="match status" value="1"/>
</dbReference>
<evidence type="ECO:0000256" key="1">
    <source>
        <dbReference type="ARBA" id="ARBA00022884"/>
    </source>
</evidence>
<feature type="compositionally biased region" description="Basic residues" evidence="3">
    <location>
        <begin position="226"/>
        <end position="236"/>
    </location>
</feature>
<dbReference type="FunFam" id="3.30.70.330:FF:000962">
    <property type="entry name" value="RBMX2 ortholog"/>
    <property type="match status" value="1"/>
</dbReference>
<reference evidence="5" key="1">
    <citation type="journal article" date="2023" name="G3 (Bethesda)">
        <title>Whole genome assemblies of Zophobas morio and Tenebrio molitor.</title>
        <authorList>
            <person name="Kaur S."/>
            <person name="Stinson S.A."/>
            <person name="diCenzo G.C."/>
        </authorList>
    </citation>
    <scope>NUCLEOTIDE SEQUENCE</scope>
    <source>
        <strain evidence="5">QUZm001</strain>
    </source>
</reference>
<evidence type="ECO:0000256" key="3">
    <source>
        <dbReference type="SAM" id="MobiDB-lite"/>
    </source>
</evidence>
<dbReference type="InterPro" id="IPR012677">
    <property type="entry name" value="Nucleotide-bd_a/b_plait_sf"/>
</dbReference>
<evidence type="ECO:0000313" key="5">
    <source>
        <dbReference type="EMBL" id="KAJ3647704.1"/>
    </source>
</evidence>
<evidence type="ECO:0000259" key="4">
    <source>
        <dbReference type="PROSITE" id="PS50102"/>
    </source>
</evidence>
<feature type="compositionally biased region" description="Basic residues" evidence="3">
    <location>
        <begin position="198"/>
        <end position="213"/>
    </location>
</feature>
<feature type="compositionally biased region" description="Basic and acidic residues" evidence="3">
    <location>
        <begin position="253"/>
        <end position="266"/>
    </location>
</feature>
<keyword evidence="6" id="KW-1185">Reference proteome</keyword>
<dbReference type="Gene3D" id="3.30.70.330">
    <property type="match status" value="1"/>
</dbReference>
<dbReference type="PANTHER" id="PTHR45880:SF1">
    <property type="entry name" value="RNA-BINDING MOTIF PROTEIN, X-LINKED 2"/>
    <property type="match status" value="1"/>
</dbReference>
<dbReference type="GO" id="GO:0071013">
    <property type="term" value="C:catalytic step 2 spliceosome"/>
    <property type="evidence" value="ECO:0007669"/>
    <property type="project" value="TreeGrafter"/>
</dbReference>
<dbReference type="AlphaFoldDB" id="A0AA38I280"/>
<feature type="region of interest" description="Disordered" evidence="3">
    <location>
        <begin position="187"/>
        <end position="266"/>
    </location>
</feature>
<proteinExistence type="predicted"/>
<dbReference type="PROSITE" id="PS50102">
    <property type="entry name" value="RRM"/>
    <property type="match status" value="1"/>
</dbReference>
<dbReference type="GO" id="GO:0000398">
    <property type="term" value="P:mRNA splicing, via spliceosome"/>
    <property type="evidence" value="ECO:0007669"/>
    <property type="project" value="InterPro"/>
</dbReference>
<dbReference type="GO" id="GO:0003723">
    <property type="term" value="F:RNA binding"/>
    <property type="evidence" value="ECO:0007669"/>
    <property type="project" value="UniProtKB-UniRule"/>
</dbReference>
<dbReference type="InterPro" id="IPR045844">
    <property type="entry name" value="RRM_Ist3-like"/>
</dbReference>
<name>A0AA38I280_9CUCU</name>
<evidence type="ECO:0000313" key="6">
    <source>
        <dbReference type="Proteomes" id="UP001168821"/>
    </source>
</evidence>
<dbReference type="CDD" id="cd12411">
    <property type="entry name" value="RRM_ist3_like"/>
    <property type="match status" value="1"/>
</dbReference>
<dbReference type="SMART" id="SM00360">
    <property type="entry name" value="RRM"/>
    <property type="match status" value="1"/>
</dbReference>